<dbReference type="EMBL" id="JAPTMU010000017">
    <property type="protein sequence ID" value="KAJ4929247.1"/>
    <property type="molecule type" value="Genomic_DNA"/>
</dbReference>
<dbReference type="InterPro" id="IPR021629">
    <property type="entry name" value="Mediator_Med23"/>
</dbReference>
<evidence type="ECO:0000256" key="1">
    <source>
        <dbReference type="ARBA" id="ARBA00004123"/>
    </source>
</evidence>
<evidence type="ECO:0000256" key="7">
    <source>
        <dbReference type="ARBA" id="ARBA00031961"/>
    </source>
</evidence>
<proteinExistence type="inferred from homology"/>
<name>A0AAD6FD12_9TELE</name>
<organism evidence="9 10">
    <name type="scientific">Pogonophryne albipinna</name>
    <dbReference type="NCBI Taxonomy" id="1090488"/>
    <lineage>
        <taxon>Eukaryota</taxon>
        <taxon>Metazoa</taxon>
        <taxon>Chordata</taxon>
        <taxon>Craniata</taxon>
        <taxon>Vertebrata</taxon>
        <taxon>Euteleostomi</taxon>
        <taxon>Actinopterygii</taxon>
        <taxon>Neopterygii</taxon>
        <taxon>Teleostei</taxon>
        <taxon>Neoteleostei</taxon>
        <taxon>Acanthomorphata</taxon>
        <taxon>Eupercaria</taxon>
        <taxon>Perciformes</taxon>
        <taxon>Notothenioidei</taxon>
        <taxon>Pogonophryne</taxon>
    </lineage>
</organism>
<dbReference type="PANTHER" id="PTHR12691:SF10">
    <property type="entry name" value="MEDIATOR OF RNA POLYMERASE II TRANSCRIPTION SUBUNIT 23"/>
    <property type="match status" value="1"/>
</dbReference>
<feature type="compositionally biased region" description="Low complexity" evidence="8">
    <location>
        <begin position="301"/>
        <end position="321"/>
    </location>
</feature>
<accession>A0AAD6FD12</accession>
<keyword evidence="5" id="KW-0804">Transcription</keyword>
<evidence type="ECO:0000256" key="5">
    <source>
        <dbReference type="ARBA" id="ARBA00023163"/>
    </source>
</evidence>
<keyword evidence="10" id="KW-1185">Reference proteome</keyword>
<comment type="caution">
    <text evidence="9">The sequence shown here is derived from an EMBL/GenBank/DDBJ whole genome shotgun (WGS) entry which is preliminary data.</text>
</comment>
<dbReference type="GO" id="GO:0010628">
    <property type="term" value="P:positive regulation of gene expression"/>
    <property type="evidence" value="ECO:0007669"/>
    <property type="project" value="TreeGrafter"/>
</dbReference>
<feature type="compositionally biased region" description="Low complexity" evidence="8">
    <location>
        <begin position="285"/>
        <end position="294"/>
    </location>
</feature>
<dbReference type="GO" id="GO:0016592">
    <property type="term" value="C:mediator complex"/>
    <property type="evidence" value="ECO:0007669"/>
    <property type="project" value="TreeGrafter"/>
</dbReference>
<dbReference type="AlphaFoldDB" id="A0AAD6FD12"/>
<keyword evidence="4" id="KW-0805">Transcription regulation</keyword>
<evidence type="ECO:0000256" key="2">
    <source>
        <dbReference type="ARBA" id="ARBA00010222"/>
    </source>
</evidence>
<comment type="similarity">
    <text evidence="2">Belongs to the Mediator complex subunit 23 family.</text>
</comment>
<dbReference type="GO" id="GO:0006357">
    <property type="term" value="P:regulation of transcription by RNA polymerase II"/>
    <property type="evidence" value="ECO:0007669"/>
    <property type="project" value="TreeGrafter"/>
</dbReference>
<evidence type="ECO:0000313" key="9">
    <source>
        <dbReference type="EMBL" id="KAJ4929247.1"/>
    </source>
</evidence>
<protein>
    <recommendedName>
        <fullName evidence="3">Mediator of RNA polymerase II transcription subunit 23</fullName>
    </recommendedName>
    <alternativeName>
        <fullName evidence="7">Mediator complex subunit 23</fullName>
    </alternativeName>
</protein>
<evidence type="ECO:0000313" key="10">
    <source>
        <dbReference type="Proteomes" id="UP001219934"/>
    </source>
</evidence>
<dbReference type="GO" id="GO:0005667">
    <property type="term" value="C:transcription regulator complex"/>
    <property type="evidence" value="ECO:0007669"/>
    <property type="project" value="TreeGrafter"/>
</dbReference>
<evidence type="ECO:0000256" key="4">
    <source>
        <dbReference type="ARBA" id="ARBA00023015"/>
    </source>
</evidence>
<evidence type="ECO:0000256" key="8">
    <source>
        <dbReference type="SAM" id="MobiDB-lite"/>
    </source>
</evidence>
<evidence type="ECO:0000256" key="6">
    <source>
        <dbReference type="ARBA" id="ARBA00023242"/>
    </source>
</evidence>
<dbReference type="Proteomes" id="UP001219934">
    <property type="component" value="Unassembled WGS sequence"/>
</dbReference>
<reference evidence="9" key="1">
    <citation type="submission" date="2022-11" db="EMBL/GenBank/DDBJ databases">
        <title>Chromosome-level genome of Pogonophryne albipinna.</title>
        <authorList>
            <person name="Jo E."/>
        </authorList>
    </citation>
    <scope>NUCLEOTIDE SEQUENCE</scope>
    <source>
        <strain evidence="9">SGF0006</strain>
        <tissue evidence="9">Muscle</tissue>
    </source>
</reference>
<dbReference type="Pfam" id="PF11573">
    <property type="entry name" value="Med23"/>
    <property type="match status" value="1"/>
</dbReference>
<keyword evidence="6" id="KW-0539">Nucleus</keyword>
<dbReference type="PANTHER" id="PTHR12691">
    <property type="entry name" value="MEDIATOR OF RNA POLYMERASE II TRANSCRIPTION SUBUNIT 23"/>
    <property type="match status" value="1"/>
</dbReference>
<evidence type="ECO:0000256" key="3">
    <source>
        <dbReference type="ARBA" id="ARBA00019696"/>
    </source>
</evidence>
<comment type="subcellular location">
    <subcellularLocation>
        <location evidence="1">Nucleus</location>
    </subcellularLocation>
</comment>
<sequence length="321" mass="34913">MAGKSPGPFPNCDWRFNEFPNPAAHALHVTCVELMALAVPGKDVGNALLNVVLTSQPLVPRENVTAWMNAIGLVITALPEPYWIVLHDRIVSVISSPALTSETAWAGYPFALLDFTACHQSYSEMNCSYVLALAHAVWHHSSIGQLSLIPKFLSETLKPVVLTEFQLLYVYHLVGPFLQRFQQERTRCMLEIGVAFYEMLQAVDQHCSHLSYMDPICDFLYHIKYMYTGDSVKEQVEKIIMTLRPAMKLRLRFITHSSKIETASSAAAATSSAATSSAAAASSAAASSAAASSTPQPPVPQMSSSSAAASPSSSQHTHTPM</sequence>
<gene>
    <name evidence="9" type="ORF">JOQ06_004858</name>
</gene>
<feature type="region of interest" description="Disordered" evidence="8">
    <location>
        <begin position="285"/>
        <end position="321"/>
    </location>
</feature>